<organism evidence="5 6">
    <name type="scientific">Cellvibrio zantedeschiae</name>
    <dbReference type="NCBI Taxonomy" id="1237077"/>
    <lineage>
        <taxon>Bacteria</taxon>
        <taxon>Pseudomonadati</taxon>
        <taxon>Pseudomonadota</taxon>
        <taxon>Gammaproteobacteria</taxon>
        <taxon>Cellvibrionales</taxon>
        <taxon>Cellvibrionaceae</taxon>
        <taxon>Cellvibrio</taxon>
    </lineage>
</organism>
<dbReference type="PROSITE" id="PS50932">
    <property type="entry name" value="HTH_LACI_2"/>
    <property type="match status" value="1"/>
</dbReference>
<dbReference type="Gene3D" id="1.10.260.40">
    <property type="entry name" value="lambda repressor-like DNA-binding domains"/>
    <property type="match status" value="1"/>
</dbReference>
<gene>
    <name evidence="5" type="primary">malR</name>
    <name evidence="5" type="ORF">GCM10011613_00640</name>
</gene>
<proteinExistence type="predicted"/>
<dbReference type="Pfam" id="PF13377">
    <property type="entry name" value="Peripla_BP_3"/>
    <property type="match status" value="1"/>
</dbReference>
<name>A0ABQ3ANM8_9GAMM</name>
<dbReference type="SUPFAM" id="SSF53822">
    <property type="entry name" value="Periplasmic binding protein-like I"/>
    <property type="match status" value="1"/>
</dbReference>
<evidence type="ECO:0000256" key="1">
    <source>
        <dbReference type="ARBA" id="ARBA00023015"/>
    </source>
</evidence>
<evidence type="ECO:0000256" key="2">
    <source>
        <dbReference type="ARBA" id="ARBA00023125"/>
    </source>
</evidence>
<dbReference type="RefSeq" id="WP_189414961.1">
    <property type="nucleotide sequence ID" value="NZ_BMYZ01000001.1"/>
</dbReference>
<feature type="domain" description="HTH lacI-type" evidence="4">
    <location>
        <begin position="6"/>
        <end position="60"/>
    </location>
</feature>
<dbReference type="InterPro" id="IPR028082">
    <property type="entry name" value="Peripla_BP_I"/>
</dbReference>
<protein>
    <submittedName>
        <fullName evidence="5">LacI family transcriptional regulator</fullName>
    </submittedName>
</protein>
<comment type="caution">
    <text evidence="5">The sequence shown here is derived from an EMBL/GenBank/DDBJ whole genome shotgun (WGS) entry which is preliminary data.</text>
</comment>
<evidence type="ECO:0000313" key="6">
    <source>
        <dbReference type="Proteomes" id="UP000619761"/>
    </source>
</evidence>
<dbReference type="SUPFAM" id="SSF47413">
    <property type="entry name" value="lambda repressor-like DNA-binding domains"/>
    <property type="match status" value="1"/>
</dbReference>
<dbReference type="CDD" id="cd06295">
    <property type="entry name" value="PBP1_CelR"/>
    <property type="match status" value="1"/>
</dbReference>
<evidence type="ECO:0000256" key="3">
    <source>
        <dbReference type="ARBA" id="ARBA00023163"/>
    </source>
</evidence>
<keyword evidence="6" id="KW-1185">Reference proteome</keyword>
<dbReference type="InterPro" id="IPR000843">
    <property type="entry name" value="HTH_LacI"/>
</dbReference>
<keyword evidence="2" id="KW-0238">DNA-binding</keyword>
<evidence type="ECO:0000259" key="4">
    <source>
        <dbReference type="PROSITE" id="PS50932"/>
    </source>
</evidence>
<dbReference type="Pfam" id="PF00356">
    <property type="entry name" value="LacI"/>
    <property type="match status" value="1"/>
</dbReference>
<dbReference type="Gene3D" id="3.40.50.2300">
    <property type="match status" value="2"/>
</dbReference>
<dbReference type="Proteomes" id="UP000619761">
    <property type="component" value="Unassembled WGS sequence"/>
</dbReference>
<dbReference type="InterPro" id="IPR046335">
    <property type="entry name" value="LacI/GalR-like_sensor"/>
</dbReference>
<dbReference type="InterPro" id="IPR010982">
    <property type="entry name" value="Lambda_DNA-bd_dom_sf"/>
</dbReference>
<keyword evidence="3" id="KW-0804">Transcription</keyword>
<accession>A0ABQ3ANM8</accession>
<dbReference type="SMART" id="SM00354">
    <property type="entry name" value="HTH_LACI"/>
    <property type="match status" value="1"/>
</dbReference>
<dbReference type="PANTHER" id="PTHR30146:SF120">
    <property type="entry name" value="ALANINE RACEMASE"/>
    <property type="match status" value="1"/>
</dbReference>
<reference evidence="6" key="1">
    <citation type="journal article" date="2019" name="Int. J. Syst. Evol. Microbiol.">
        <title>The Global Catalogue of Microorganisms (GCM) 10K type strain sequencing project: providing services to taxonomists for standard genome sequencing and annotation.</title>
        <authorList>
            <consortium name="The Broad Institute Genomics Platform"/>
            <consortium name="The Broad Institute Genome Sequencing Center for Infectious Disease"/>
            <person name="Wu L."/>
            <person name="Ma J."/>
        </authorList>
    </citation>
    <scope>NUCLEOTIDE SEQUENCE [LARGE SCALE GENOMIC DNA]</scope>
    <source>
        <strain evidence="6">KCTC 32239</strain>
    </source>
</reference>
<dbReference type="PANTHER" id="PTHR30146">
    <property type="entry name" value="LACI-RELATED TRANSCRIPTIONAL REPRESSOR"/>
    <property type="match status" value="1"/>
</dbReference>
<dbReference type="CDD" id="cd01392">
    <property type="entry name" value="HTH_LacI"/>
    <property type="match status" value="1"/>
</dbReference>
<sequence length="347" mass="37995">MKDDKPTSFDIAYRAGVSQSTVSRALRDSPLVNLETRLKVQAIAKELNYKVDKNARNLRSQETKTIALLLCEDHGTGDSLINPFFLSMLGSITRATANRGYDLLISFQQFSDDWHADYEDANRADGIIFLGYGDYESFVKKLTYLTEVGAHFITWGPVLEGQPGVSIGCENFNSALLATDHLIQLGRKNIAFLGDVSEHSPEFELRYKGYMRALEKSGLSLDSRLQVNAETSEEEGYKATLKLLQKRIPFDAIFGASDLIAIGAIKALEEAGLNVPGDVAVMGFDDIPMASYTHPPLSTVQQNTALAGELLVESLLKKVNGEPVESMLLPAKLIVRGSCGAKKAKAK</sequence>
<dbReference type="EMBL" id="BMYZ01000001">
    <property type="protein sequence ID" value="GGY61141.1"/>
    <property type="molecule type" value="Genomic_DNA"/>
</dbReference>
<evidence type="ECO:0000313" key="5">
    <source>
        <dbReference type="EMBL" id="GGY61141.1"/>
    </source>
</evidence>
<keyword evidence="1" id="KW-0805">Transcription regulation</keyword>